<keyword evidence="3" id="KW-1185">Reference proteome</keyword>
<dbReference type="AlphaFoldDB" id="A0AAV4FZ67"/>
<comment type="caution">
    <text evidence="2">The sequence shown here is derived from an EMBL/GenBank/DDBJ whole genome shotgun (WGS) entry which is preliminary data.</text>
</comment>
<keyword evidence="1" id="KW-0472">Membrane</keyword>
<organism evidence="2 3">
    <name type="scientific">Elysia marginata</name>
    <dbReference type="NCBI Taxonomy" id="1093978"/>
    <lineage>
        <taxon>Eukaryota</taxon>
        <taxon>Metazoa</taxon>
        <taxon>Spiralia</taxon>
        <taxon>Lophotrochozoa</taxon>
        <taxon>Mollusca</taxon>
        <taxon>Gastropoda</taxon>
        <taxon>Heterobranchia</taxon>
        <taxon>Euthyneura</taxon>
        <taxon>Panpulmonata</taxon>
        <taxon>Sacoglossa</taxon>
        <taxon>Placobranchoidea</taxon>
        <taxon>Plakobranchidae</taxon>
        <taxon>Elysia</taxon>
    </lineage>
</organism>
<dbReference type="EMBL" id="BMAT01004709">
    <property type="protein sequence ID" value="GFR78658.1"/>
    <property type="molecule type" value="Genomic_DNA"/>
</dbReference>
<reference evidence="2 3" key="1">
    <citation type="journal article" date="2021" name="Elife">
        <title>Chloroplast acquisition without the gene transfer in kleptoplastic sea slugs, Plakobranchus ocellatus.</title>
        <authorList>
            <person name="Maeda T."/>
            <person name="Takahashi S."/>
            <person name="Yoshida T."/>
            <person name="Shimamura S."/>
            <person name="Takaki Y."/>
            <person name="Nagai Y."/>
            <person name="Toyoda A."/>
            <person name="Suzuki Y."/>
            <person name="Arimoto A."/>
            <person name="Ishii H."/>
            <person name="Satoh N."/>
            <person name="Nishiyama T."/>
            <person name="Hasebe M."/>
            <person name="Maruyama T."/>
            <person name="Minagawa J."/>
            <person name="Obokata J."/>
            <person name="Shigenobu S."/>
        </authorList>
    </citation>
    <scope>NUCLEOTIDE SEQUENCE [LARGE SCALE GENOMIC DNA]</scope>
</reference>
<keyword evidence="1" id="KW-1133">Transmembrane helix</keyword>
<dbReference type="Proteomes" id="UP000762676">
    <property type="component" value="Unassembled WGS sequence"/>
</dbReference>
<evidence type="ECO:0000256" key="1">
    <source>
        <dbReference type="SAM" id="Phobius"/>
    </source>
</evidence>
<proteinExistence type="predicted"/>
<gene>
    <name evidence="2" type="ORF">ElyMa_002268200</name>
</gene>
<protein>
    <submittedName>
        <fullName evidence="2">Uncharacterized protein</fullName>
    </submittedName>
</protein>
<name>A0AAV4FZ67_9GAST</name>
<sequence>MVAFEALVRHPMVAFEAFVRHVTLHPSNERLRGMLRGGGGGGGECINRVRVARIASDYHSSLICERHQHCHLLFLSGFFVATVVITTTTTIIMSSIQHADDVVFDERTLSTNRQIVHKAMSIANYLMKDEHYRCNRSTVESCFLRPMADLKRLIYLTGLEDGEEDLSLNNDGSLIDCLYLFFRETGRWFNRMPCRELSTASENTWWCACTSPSRCRGG</sequence>
<keyword evidence="1" id="KW-0812">Transmembrane</keyword>
<evidence type="ECO:0000313" key="2">
    <source>
        <dbReference type="EMBL" id="GFR78658.1"/>
    </source>
</evidence>
<accession>A0AAV4FZ67</accession>
<evidence type="ECO:0000313" key="3">
    <source>
        <dbReference type="Proteomes" id="UP000762676"/>
    </source>
</evidence>
<feature type="transmembrane region" description="Helical" evidence="1">
    <location>
        <begin position="72"/>
        <end position="93"/>
    </location>
</feature>